<dbReference type="RefSeq" id="WP_139297373.1">
    <property type="nucleotide sequence ID" value="NZ_FSRK01000002.1"/>
</dbReference>
<name>A0A1N6IZF5_9FLAO</name>
<organism evidence="1 2">
    <name type="scientific">Epilithonimonas zeae</name>
    <dbReference type="NCBI Taxonomy" id="1416779"/>
    <lineage>
        <taxon>Bacteria</taxon>
        <taxon>Pseudomonadati</taxon>
        <taxon>Bacteroidota</taxon>
        <taxon>Flavobacteriia</taxon>
        <taxon>Flavobacteriales</taxon>
        <taxon>Weeksellaceae</taxon>
        <taxon>Chryseobacterium group</taxon>
        <taxon>Epilithonimonas</taxon>
    </lineage>
</organism>
<keyword evidence="2" id="KW-1185">Reference proteome</keyword>
<sequence length="146" mass="16343">MIVGLEHIVVQEGAMIYVDSTEAKPGLDEVVLVTKNAENNPVVSREKLLAVSKANKESKSRIKKGLPKQIEFTYQPKENNSSISETSTQKIVASSSNFQWNLIGIVVEIKYSFLQVLWNKGKTSEKENFFAEQSIAYKSSRAPPYC</sequence>
<dbReference type="Proteomes" id="UP000185207">
    <property type="component" value="Unassembled WGS sequence"/>
</dbReference>
<evidence type="ECO:0000313" key="2">
    <source>
        <dbReference type="Proteomes" id="UP000185207"/>
    </source>
</evidence>
<evidence type="ECO:0000313" key="1">
    <source>
        <dbReference type="EMBL" id="SIO37450.1"/>
    </source>
</evidence>
<proteinExistence type="predicted"/>
<reference evidence="2" key="1">
    <citation type="submission" date="2016-11" db="EMBL/GenBank/DDBJ databases">
        <authorList>
            <person name="Varghese N."/>
            <person name="Submissions S."/>
        </authorList>
    </citation>
    <scope>NUCLEOTIDE SEQUENCE [LARGE SCALE GENOMIC DNA]</scope>
    <source>
        <strain evidence="2">DSM 27623</strain>
    </source>
</reference>
<protein>
    <submittedName>
        <fullName evidence="1">Uncharacterized protein</fullName>
    </submittedName>
</protein>
<dbReference type="AlphaFoldDB" id="A0A1N6IZF5"/>
<dbReference type="EMBL" id="FSRK01000002">
    <property type="protein sequence ID" value="SIO37450.1"/>
    <property type="molecule type" value="Genomic_DNA"/>
</dbReference>
<accession>A0A1N6IZF5</accession>
<gene>
    <name evidence="1" type="ORF">SAMN05444409_3161</name>
</gene>